<reference evidence="7 8" key="1">
    <citation type="journal article" date="2011" name="Nat. Biotechnol.">
        <title>Comparative genomic analysis of the thermophilic biomass-degrading fungi Myceliophthora thermophila and Thielavia terrestris.</title>
        <authorList>
            <person name="Berka R.M."/>
            <person name="Grigoriev I.V."/>
            <person name="Otillar R."/>
            <person name="Salamov A."/>
            <person name="Grimwood J."/>
            <person name="Reid I."/>
            <person name="Ishmael N."/>
            <person name="John T."/>
            <person name="Darmond C."/>
            <person name="Moisan M.-C."/>
            <person name="Henrissat B."/>
            <person name="Coutinho P.M."/>
            <person name="Lombard V."/>
            <person name="Natvig D.O."/>
            <person name="Lindquist E."/>
            <person name="Schmutz J."/>
            <person name="Lucas S."/>
            <person name="Harris P."/>
            <person name="Powlowski J."/>
            <person name="Bellemare A."/>
            <person name="Taylor D."/>
            <person name="Butler G."/>
            <person name="de Vries R.P."/>
            <person name="Allijn I.E."/>
            <person name="van den Brink J."/>
            <person name="Ushinsky S."/>
            <person name="Storms R."/>
            <person name="Powell A.J."/>
            <person name="Paulsen I.T."/>
            <person name="Elbourne L.D.H."/>
            <person name="Baker S.E."/>
            <person name="Magnuson J."/>
            <person name="LaBoissiere S."/>
            <person name="Clutterbuck A.J."/>
            <person name="Martinez D."/>
            <person name="Wogulis M."/>
            <person name="de Leon A.L."/>
            <person name="Rey M.W."/>
            <person name="Tsang A."/>
        </authorList>
    </citation>
    <scope>NUCLEOTIDE SEQUENCE [LARGE SCALE GENOMIC DNA]</scope>
    <source>
        <strain evidence="8">ATCC 42464 / BCRC 31852 / DSM 1799</strain>
    </source>
</reference>
<keyword evidence="5 6" id="KW-0472">Membrane</keyword>
<comment type="similarity">
    <text evidence="2">Belongs to the TspO/BZRP family.</text>
</comment>
<dbReference type="Gene3D" id="1.20.1260.100">
    <property type="entry name" value="TspO/MBR protein"/>
    <property type="match status" value="1"/>
</dbReference>
<keyword evidence="3 6" id="KW-0812">Transmembrane</keyword>
<evidence type="ECO:0000256" key="2">
    <source>
        <dbReference type="ARBA" id="ARBA00007524"/>
    </source>
</evidence>
<organism evidence="7 8">
    <name type="scientific">Thermothelomyces thermophilus (strain ATCC 42464 / BCRC 31852 / DSM 1799)</name>
    <name type="common">Sporotrichum thermophile</name>
    <dbReference type="NCBI Taxonomy" id="573729"/>
    <lineage>
        <taxon>Eukaryota</taxon>
        <taxon>Fungi</taxon>
        <taxon>Dikarya</taxon>
        <taxon>Ascomycota</taxon>
        <taxon>Pezizomycotina</taxon>
        <taxon>Sordariomycetes</taxon>
        <taxon>Sordariomycetidae</taxon>
        <taxon>Sordariales</taxon>
        <taxon>Chaetomiaceae</taxon>
        <taxon>Thermothelomyces</taxon>
    </lineage>
</organism>
<dbReference type="InterPro" id="IPR004307">
    <property type="entry name" value="TspO_MBR"/>
</dbReference>
<dbReference type="HOGENOM" id="CLU_091805_0_0_1"/>
<dbReference type="PANTHER" id="PTHR10057">
    <property type="entry name" value="PERIPHERAL-TYPE BENZODIAZEPINE RECEPTOR"/>
    <property type="match status" value="1"/>
</dbReference>
<evidence type="ECO:0000256" key="4">
    <source>
        <dbReference type="ARBA" id="ARBA00022989"/>
    </source>
</evidence>
<dbReference type="RefSeq" id="XP_003658820.1">
    <property type="nucleotide sequence ID" value="XM_003658772.1"/>
</dbReference>
<keyword evidence="4 6" id="KW-1133">Transmembrane helix</keyword>
<dbReference type="KEGG" id="mtm:MYCTH_98992"/>
<keyword evidence="8" id="KW-1185">Reference proteome</keyword>
<dbReference type="PANTHER" id="PTHR10057:SF0">
    <property type="entry name" value="TRANSLOCATOR PROTEIN"/>
    <property type="match status" value="1"/>
</dbReference>
<evidence type="ECO:0000313" key="7">
    <source>
        <dbReference type="EMBL" id="AEO53575.1"/>
    </source>
</evidence>
<dbReference type="GeneID" id="11508041"/>
<evidence type="ECO:0000256" key="5">
    <source>
        <dbReference type="ARBA" id="ARBA00023136"/>
    </source>
</evidence>
<dbReference type="OMA" id="WSWLFFG"/>
<dbReference type="eggNOG" id="KOG3797">
    <property type="taxonomic scope" value="Eukaryota"/>
</dbReference>
<feature type="transmembrane region" description="Helical" evidence="6">
    <location>
        <begin position="133"/>
        <end position="154"/>
    </location>
</feature>
<dbReference type="FunFam" id="1.20.1260.100:FF:000001">
    <property type="entry name" value="translocator protein 2"/>
    <property type="match status" value="1"/>
</dbReference>
<name>G2Q3L9_THET4</name>
<dbReference type="OrthoDB" id="8841220at2759"/>
<dbReference type="InterPro" id="IPR038330">
    <property type="entry name" value="TspO/MBR-related_sf"/>
</dbReference>
<dbReference type="InParanoid" id="G2Q3L9"/>
<protein>
    <recommendedName>
        <fullName evidence="9">TspO/MBR-related protein</fullName>
    </recommendedName>
</protein>
<evidence type="ECO:0000313" key="8">
    <source>
        <dbReference type="Proteomes" id="UP000007322"/>
    </source>
</evidence>
<feature type="transmembrane region" description="Helical" evidence="6">
    <location>
        <begin position="20"/>
        <end position="36"/>
    </location>
</feature>
<dbReference type="STRING" id="573729.G2Q3L9"/>
<comment type="subcellular location">
    <subcellularLocation>
        <location evidence="1">Membrane</location>
        <topology evidence="1">Multi-pass membrane protein</topology>
    </subcellularLocation>
</comment>
<feature type="transmembrane region" description="Helical" evidence="6">
    <location>
        <begin position="160"/>
        <end position="180"/>
    </location>
</feature>
<dbReference type="GO" id="GO:0005741">
    <property type="term" value="C:mitochondrial outer membrane"/>
    <property type="evidence" value="ECO:0007669"/>
    <property type="project" value="TreeGrafter"/>
</dbReference>
<dbReference type="Pfam" id="PF03073">
    <property type="entry name" value="TspO_MBR"/>
    <property type="match status" value="1"/>
</dbReference>
<dbReference type="Proteomes" id="UP000007322">
    <property type="component" value="Chromosome 1"/>
</dbReference>
<dbReference type="CDD" id="cd15904">
    <property type="entry name" value="TSPO_MBR"/>
    <property type="match status" value="1"/>
</dbReference>
<evidence type="ECO:0000256" key="6">
    <source>
        <dbReference type="SAM" id="Phobius"/>
    </source>
</evidence>
<evidence type="ECO:0008006" key="9">
    <source>
        <dbReference type="Google" id="ProtNLM"/>
    </source>
</evidence>
<dbReference type="VEuPathDB" id="FungiDB:MYCTH_98992"/>
<dbReference type="AlphaFoldDB" id="G2Q3L9"/>
<dbReference type="GO" id="GO:0033013">
    <property type="term" value="P:tetrapyrrole metabolic process"/>
    <property type="evidence" value="ECO:0007669"/>
    <property type="project" value="UniProtKB-ARBA"/>
</dbReference>
<sequence>MTTYIPSLTLPDAVFNNVPASILLPIALGSAVGYATRRMDMRPPPRCFPHVMTESLTLNQPPLRPPAAVFPPVWTTLYGLMGYAAHRAFSLGTSPFNSPGTVSAARHGATLYTIQLGINLAWMPLFYGLNRPVLATIDVATLFGINSYLAWLWATKVDNLSGWLLAPYVAWLGFATYLSFGTGYLNNWDLSPTSAARAGKGEGKKNA</sequence>
<accession>G2Q3L9</accession>
<gene>
    <name evidence="7" type="ORF">MYCTH_98992</name>
</gene>
<evidence type="ECO:0000256" key="1">
    <source>
        <dbReference type="ARBA" id="ARBA00004141"/>
    </source>
</evidence>
<evidence type="ECO:0000256" key="3">
    <source>
        <dbReference type="ARBA" id="ARBA00022692"/>
    </source>
</evidence>
<dbReference type="EMBL" id="CP003002">
    <property type="protein sequence ID" value="AEO53575.1"/>
    <property type="molecule type" value="Genomic_DNA"/>
</dbReference>
<proteinExistence type="inferred from homology"/>